<dbReference type="CDD" id="cd05403">
    <property type="entry name" value="NT_KNTase_like"/>
    <property type="match status" value="1"/>
</dbReference>
<proteinExistence type="predicted"/>
<dbReference type="Gene3D" id="3.30.460.10">
    <property type="entry name" value="Beta Polymerase, domain 2"/>
    <property type="match status" value="1"/>
</dbReference>
<evidence type="ECO:0000313" key="2">
    <source>
        <dbReference type="EMBL" id="MFE3869302.1"/>
    </source>
</evidence>
<protein>
    <submittedName>
        <fullName evidence="2">Nucleotidyltransferase domain-containing protein</fullName>
    </submittedName>
</protein>
<evidence type="ECO:0000313" key="3">
    <source>
        <dbReference type="Proteomes" id="UP001600109"/>
    </source>
</evidence>
<gene>
    <name evidence="2" type="ORF">ACFX5E_14655</name>
</gene>
<dbReference type="Pfam" id="PF18765">
    <property type="entry name" value="Polbeta"/>
    <property type="match status" value="1"/>
</dbReference>
<dbReference type="SUPFAM" id="SSF81301">
    <property type="entry name" value="Nucleotidyltransferase"/>
    <property type="match status" value="1"/>
</dbReference>
<dbReference type="InterPro" id="IPR041633">
    <property type="entry name" value="Polbeta"/>
</dbReference>
<comment type="caution">
    <text evidence="2">The sequence shown here is derived from an EMBL/GenBank/DDBJ whole genome shotgun (WGS) entry which is preliminary data.</text>
</comment>
<dbReference type="Proteomes" id="UP001600109">
    <property type="component" value="Unassembled WGS sequence"/>
</dbReference>
<sequence length="106" mass="12255">MIQFGLKQEDIDKINHVFARYNGIDSVIIYGSRAKRNFKVGSDIDLTIIENSISFPKFLEIENTLDDLLLPYKIDLSLKRKISNVDLLLHIDRVGKLFYKRGNSPE</sequence>
<accession>A0ABW6HZ49</accession>
<evidence type="ECO:0000259" key="1">
    <source>
        <dbReference type="Pfam" id="PF18765"/>
    </source>
</evidence>
<feature type="domain" description="Polymerase beta nucleotidyltransferase" evidence="1">
    <location>
        <begin position="13"/>
        <end position="101"/>
    </location>
</feature>
<name>A0ABW6HZ49_9FLAO</name>
<dbReference type="EMBL" id="JBHZPZ010000021">
    <property type="protein sequence ID" value="MFE3869302.1"/>
    <property type="molecule type" value="Genomic_DNA"/>
</dbReference>
<dbReference type="InterPro" id="IPR043519">
    <property type="entry name" value="NT_sf"/>
</dbReference>
<dbReference type="RefSeq" id="WP_379855909.1">
    <property type="nucleotide sequence ID" value="NZ_JBHZPZ010000021.1"/>
</dbReference>
<keyword evidence="3" id="KW-1185">Reference proteome</keyword>
<organism evidence="2 3">
    <name type="scientific">Flavobacterium xylosi</name>
    <dbReference type="NCBI Taxonomy" id="3230415"/>
    <lineage>
        <taxon>Bacteria</taxon>
        <taxon>Pseudomonadati</taxon>
        <taxon>Bacteroidota</taxon>
        <taxon>Flavobacteriia</taxon>
        <taxon>Flavobacteriales</taxon>
        <taxon>Flavobacteriaceae</taxon>
        <taxon>Flavobacterium</taxon>
    </lineage>
</organism>
<reference evidence="2 3" key="1">
    <citation type="submission" date="2024-06" db="EMBL/GenBank/DDBJ databases">
        <title>Flavobacterium spp. isolated from glacier.</title>
        <authorList>
            <person name="Han D."/>
        </authorList>
    </citation>
    <scope>NUCLEOTIDE SEQUENCE [LARGE SCALE GENOMIC DNA]</scope>
    <source>
        <strain evidence="2 3">LS2P90</strain>
    </source>
</reference>